<evidence type="ECO:0000256" key="4">
    <source>
        <dbReference type="ARBA" id="ARBA00022692"/>
    </source>
</evidence>
<proteinExistence type="predicted"/>
<gene>
    <name evidence="9" type="ORF">S01H4_05894</name>
</gene>
<accession>X1AKI1</accession>
<dbReference type="InterPro" id="IPR000515">
    <property type="entry name" value="MetI-like"/>
</dbReference>
<dbReference type="SUPFAM" id="SSF161098">
    <property type="entry name" value="MetI-like"/>
    <property type="match status" value="1"/>
</dbReference>
<evidence type="ECO:0000256" key="1">
    <source>
        <dbReference type="ARBA" id="ARBA00004651"/>
    </source>
</evidence>
<feature type="transmembrane region" description="Helical" evidence="7">
    <location>
        <begin position="254"/>
        <end position="273"/>
    </location>
</feature>
<dbReference type="PANTHER" id="PTHR43005">
    <property type="entry name" value="BLR7065 PROTEIN"/>
    <property type="match status" value="1"/>
</dbReference>
<dbReference type="CDD" id="cd06261">
    <property type="entry name" value="TM_PBP2"/>
    <property type="match status" value="1"/>
</dbReference>
<protein>
    <recommendedName>
        <fullName evidence="8">ABC transmembrane type-1 domain-containing protein</fullName>
    </recommendedName>
</protein>
<reference evidence="9" key="1">
    <citation type="journal article" date="2014" name="Front. Microbiol.">
        <title>High frequency of phylogenetically diverse reductive dehalogenase-homologous genes in deep subseafloor sedimentary metagenomes.</title>
        <authorList>
            <person name="Kawai M."/>
            <person name="Futagami T."/>
            <person name="Toyoda A."/>
            <person name="Takaki Y."/>
            <person name="Nishi S."/>
            <person name="Hori S."/>
            <person name="Arai W."/>
            <person name="Tsubouchi T."/>
            <person name="Morono Y."/>
            <person name="Uchiyama I."/>
            <person name="Ito T."/>
            <person name="Fujiyama A."/>
            <person name="Inagaki F."/>
            <person name="Takami H."/>
        </authorList>
    </citation>
    <scope>NUCLEOTIDE SEQUENCE</scope>
    <source>
        <strain evidence="9">Expedition CK06-06</strain>
    </source>
</reference>
<feature type="transmembrane region" description="Helical" evidence="7">
    <location>
        <begin position="101"/>
        <end position="125"/>
    </location>
</feature>
<feature type="domain" description="ABC transmembrane type-1" evidence="8">
    <location>
        <begin position="67"/>
        <end position="273"/>
    </location>
</feature>
<comment type="subcellular location">
    <subcellularLocation>
        <location evidence="1">Cell membrane</location>
        <topology evidence="1">Multi-pass membrane protein</topology>
    </subcellularLocation>
</comment>
<feature type="transmembrane region" description="Helical" evidence="7">
    <location>
        <begin position="222"/>
        <end position="242"/>
    </location>
</feature>
<dbReference type="GO" id="GO:0005886">
    <property type="term" value="C:plasma membrane"/>
    <property type="evidence" value="ECO:0007669"/>
    <property type="project" value="UniProtKB-SubCell"/>
</dbReference>
<keyword evidence="5 7" id="KW-1133">Transmembrane helix</keyword>
<dbReference type="InterPro" id="IPR035906">
    <property type="entry name" value="MetI-like_sf"/>
</dbReference>
<keyword evidence="4 7" id="KW-0812">Transmembrane</keyword>
<feature type="transmembrane region" description="Helical" evidence="7">
    <location>
        <begin position="67"/>
        <end position="92"/>
    </location>
</feature>
<dbReference type="PANTHER" id="PTHR43005:SF1">
    <property type="entry name" value="SPERMIDINE_PUTRESCINE TRANSPORT SYSTEM PERMEASE PROTEIN"/>
    <property type="match status" value="1"/>
</dbReference>
<comment type="caution">
    <text evidence="9">The sequence shown here is derived from an EMBL/GenBank/DDBJ whole genome shotgun (WGS) entry which is preliminary data.</text>
</comment>
<keyword evidence="2" id="KW-0813">Transport</keyword>
<evidence type="ECO:0000256" key="3">
    <source>
        <dbReference type="ARBA" id="ARBA00022475"/>
    </source>
</evidence>
<name>X1AKI1_9ZZZZ</name>
<dbReference type="Pfam" id="PF00528">
    <property type="entry name" value="BPD_transp_1"/>
    <property type="match status" value="1"/>
</dbReference>
<evidence type="ECO:0000259" key="8">
    <source>
        <dbReference type="PROSITE" id="PS50928"/>
    </source>
</evidence>
<evidence type="ECO:0000256" key="5">
    <source>
        <dbReference type="ARBA" id="ARBA00022989"/>
    </source>
</evidence>
<dbReference type="PROSITE" id="PS50928">
    <property type="entry name" value="ABC_TM1"/>
    <property type="match status" value="1"/>
</dbReference>
<organism evidence="9">
    <name type="scientific">marine sediment metagenome</name>
    <dbReference type="NCBI Taxonomy" id="412755"/>
    <lineage>
        <taxon>unclassified sequences</taxon>
        <taxon>metagenomes</taxon>
        <taxon>ecological metagenomes</taxon>
    </lineage>
</organism>
<evidence type="ECO:0000256" key="2">
    <source>
        <dbReference type="ARBA" id="ARBA00022448"/>
    </source>
</evidence>
<sequence>MIIRKSTKYYLILPLFAIFFGLMIFPTVFGWYLSFNEVFLSTFNKPVFNGIKNYINVLSDRMFAKSLIFTFKFTLLATLTELIIGLGLAILFNRKIKGKRFFISLLLLPMMVAPALIGVMYRLLLNEFIGPVSYYLGKSLLVSQYVIPTVIIIDVLQWSPFAFLILYAALQTVPEEHYEAASIEGAGGTQKFWYITLPQIRPFIIIVLLIRGIDSFKTFDMINVLTSGGPGSMTTTVSIYIYKLAFQSANIGKSAAASLLLLLIFSLPLTLVLRKIYR</sequence>
<evidence type="ECO:0000313" key="9">
    <source>
        <dbReference type="EMBL" id="GAG72988.1"/>
    </source>
</evidence>
<evidence type="ECO:0000256" key="7">
    <source>
        <dbReference type="SAM" id="Phobius"/>
    </source>
</evidence>
<evidence type="ECO:0000256" key="6">
    <source>
        <dbReference type="ARBA" id="ARBA00023136"/>
    </source>
</evidence>
<keyword evidence="3" id="KW-1003">Cell membrane</keyword>
<keyword evidence="6 7" id="KW-0472">Membrane</keyword>
<dbReference type="Gene3D" id="1.10.3720.10">
    <property type="entry name" value="MetI-like"/>
    <property type="match status" value="1"/>
</dbReference>
<dbReference type="AlphaFoldDB" id="X1AKI1"/>
<feature type="transmembrane region" description="Helical" evidence="7">
    <location>
        <begin position="12"/>
        <end position="33"/>
    </location>
</feature>
<dbReference type="EMBL" id="BART01001754">
    <property type="protein sequence ID" value="GAG72988.1"/>
    <property type="molecule type" value="Genomic_DNA"/>
</dbReference>
<feature type="transmembrane region" description="Helical" evidence="7">
    <location>
        <begin position="145"/>
        <end position="170"/>
    </location>
</feature>
<dbReference type="GO" id="GO:0055085">
    <property type="term" value="P:transmembrane transport"/>
    <property type="evidence" value="ECO:0007669"/>
    <property type="project" value="InterPro"/>
</dbReference>